<feature type="region of interest" description="Disordered" evidence="2">
    <location>
        <begin position="511"/>
        <end position="546"/>
    </location>
</feature>
<evidence type="ECO:0000256" key="2">
    <source>
        <dbReference type="SAM" id="MobiDB-lite"/>
    </source>
</evidence>
<keyword evidence="1" id="KW-0344">Guanine-nucleotide releasing factor</keyword>
<feature type="compositionally biased region" description="Pro residues" evidence="2">
    <location>
        <begin position="372"/>
        <end position="381"/>
    </location>
</feature>
<dbReference type="GO" id="GO:0005829">
    <property type="term" value="C:cytosol"/>
    <property type="evidence" value="ECO:0007669"/>
    <property type="project" value="GOC"/>
</dbReference>
<dbReference type="SMART" id="SM00801">
    <property type="entry name" value="dDENN"/>
    <property type="match status" value="1"/>
</dbReference>
<feature type="compositionally biased region" description="Basic and acidic residues" evidence="2">
    <location>
        <begin position="208"/>
        <end position="217"/>
    </location>
</feature>
<feature type="compositionally biased region" description="Polar residues" evidence="2">
    <location>
        <begin position="192"/>
        <end position="206"/>
    </location>
</feature>
<dbReference type="SMART" id="SM00799">
    <property type="entry name" value="DENN"/>
    <property type="match status" value="1"/>
</dbReference>
<dbReference type="AlphaFoldDB" id="A0A5C6NDH9"/>
<evidence type="ECO:0000259" key="3">
    <source>
        <dbReference type="PROSITE" id="PS50211"/>
    </source>
</evidence>
<organism evidence="4 5">
    <name type="scientific">Takifugu flavidus</name>
    <name type="common">sansaifugu</name>
    <dbReference type="NCBI Taxonomy" id="433684"/>
    <lineage>
        <taxon>Eukaryota</taxon>
        <taxon>Metazoa</taxon>
        <taxon>Chordata</taxon>
        <taxon>Craniata</taxon>
        <taxon>Vertebrata</taxon>
        <taxon>Euteleostomi</taxon>
        <taxon>Actinopterygii</taxon>
        <taxon>Neopterygii</taxon>
        <taxon>Teleostei</taxon>
        <taxon>Neoteleostei</taxon>
        <taxon>Acanthomorphata</taxon>
        <taxon>Eupercaria</taxon>
        <taxon>Tetraodontiformes</taxon>
        <taxon>Tetradontoidea</taxon>
        <taxon>Tetraodontidae</taxon>
        <taxon>Takifugu</taxon>
    </lineage>
</organism>
<dbReference type="InterPro" id="IPR043153">
    <property type="entry name" value="DENN_C"/>
</dbReference>
<dbReference type="Pfam" id="PF03456">
    <property type="entry name" value="uDENN"/>
    <property type="match status" value="1"/>
</dbReference>
<proteinExistence type="predicted"/>
<name>A0A5C6NDH9_9TELE</name>
<dbReference type="PANTHER" id="PTHR15288:SF3">
    <property type="entry name" value="DENN DOMAIN-CONTAINING PROTEIN 2A"/>
    <property type="match status" value="1"/>
</dbReference>
<dbReference type="GO" id="GO:0042147">
    <property type="term" value="P:retrograde transport, endosome to Golgi"/>
    <property type="evidence" value="ECO:0007669"/>
    <property type="project" value="TreeGrafter"/>
</dbReference>
<evidence type="ECO:0000313" key="4">
    <source>
        <dbReference type="EMBL" id="TWW64561.1"/>
    </source>
</evidence>
<dbReference type="Gene3D" id="3.30.450.200">
    <property type="match status" value="1"/>
</dbReference>
<feature type="compositionally biased region" description="Polar residues" evidence="2">
    <location>
        <begin position="527"/>
        <end position="537"/>
    </location>
</feature>
<dbReference type="InterPro" id="IPR005113">
    <property type="entry name" value="uDENN_dom"/>
</dbReference>
<feature type="region of interest" description="Disordered" evidence="2">
    <location>
        <begin position="162"/>
        <end position="220"/>
    </location>
</feature>
<protein>
    <submittedName>
        <fullName evidence="4">DENN domain-containing protein 2A</fullName>
    </submittedName>
</protein>
<dbReference type="InterPro" id="IPR037516">
    <property type="entry name" value="Tripartite_DENN"/>
</dbReference>
<evidence type="ECO:0000256" key="1">
    <source>
        <dbReference type="ARBA" id="ARBA00022658"/>
    </source>
</evidence>
<reference evidence="4 5" key="1">
    <citation type="submission" date="2019-04" db="EMBL/GenBank/DDBJ databases">
        <title>Chromosome genome assembly for Takifugu flavidus.</title>
        <authorList>
            <person name="Xiao S."/>
        </authorList>
    </citation>
    <scope>NUCLEOTIDE SEQUENCE [LARGE SCALE GENOMIC DNA]</scope>
    <source>
        <strain evidence="4">HTHZ2018</strain>
        <tissue evidence="4">Muscle</tissue>
    </source>
</reference>
<gene>
    <name evidence="4" type="ORF">D4764_22G0002080</name>
</gene>
<feature type="compositionally biased region" description="Basic and acidic residues" evidence="2">
    <location>
        <begin position="174"/>
        <end position="188"/>
    </location>
</feature>
<comment type="caution">
    <text evidence="4">The sequence shown here is derived from an EMBL/GenBank/DDBJ whole genome shotgun (WGS) entry which is preliminary data.</text>
</comment>
<dbReference type="GO" id="GO:0005085">
    <property type="term" value="F:guanyl-nucleotide exchange factor activity"/>
    <property type="evidence" value="ECO:0007669"/>
    <property type="project" value="UniProtKB-KW"/>
</dbReference>
<feature type="region of interest" description="Disordered" evidence="2">
    <location>
        <begin position="243"/>
        <end position="263"/>
    </location>
</feature>
<dbReference type="PROSITE" id="PS50211">
    <property type="entry name" value="DENN"/>
    <property type="match status" value="1"/>
</dbReference>
<feature type="compositionally biased region" description="Low complexity" evidence="2">
    <location>
        <begin position="110"/>
        <end position="125"/>
    </location>
</feature>
<feature type="domain" description="UDENN" evidence="3">
    <location>
        <begin position="644"/>
        <end position="1051"/>
    </location>
</feature>
<dbReference type="Pfam" id="PF02141">
    <property type="entry name" value="DENN"/>
    <property type="match status" value="1"/>
</dbReference>
<feature type="region of interest" description="Disordered" evidence="2">
    <location>
        <begin position="468"/>
        <end position="494"/>
    </location>
</feature>
<feature type="compositionally biased region" description="Low complexity" evidence="2">
    <location>
        <begin position="513"/>
        <end position="526"/>
    </location>
</feature>
<dbReference type="PANTHER" id="PTHR15288">
    <property type="entry name" value="DENN DOMAIN-CONTAINING PROTEIN 2"/>
    <property type="match status" value="1"/>
</dbReference>
<dbReference type="InterPro" id="IPR005112">
    <property type="entry name" value="dDENN_dom"/>
</dbReference>
<dbReference type="Proteomes" id="UP000324091">
    <property type="component" value="Chromosome 22"/>
</dbReference>
<feature type="region of interest" description="Disordered" evidence="2">
    <location>
        <begin position="331"/>
        <end position="432"/>
    </location>
</feature>
<dbReference type="InterPro" id="IPR051942">
    <property type="entry name" value="DENN_domain_containing_2"/>
</dbReference>
<dbReference type="Gene3D" id="3.40.50.11500">
    <property type="match status" value="1"/>
</dbReference>
<dbReference type="FunFam" id="3.40.50.11500:FF:000004">
    <property type="entry name" value="DENN domain-containing protein 2C isoform X1"/>
    <property type="match status" value="1"/>
</dbReference>
<dbReference type="GO" id="GO:0015629">
    <property type="term" value="C:actin cytoskeleton"/>
    <property type="evidence" value="ECO:0007669"/>
    <property type="project" value="TreeGrafter"/>
</dbReference>
<dbReference type="InterPro" id="IPR001194">
    <property type="entry name" value="cDENN_dom"/>
</dbReference>
<evidence type="ECO:0000313" key="5">
    <source>
        <dbReference type="Proteomes" id="UP000324091"/>
    </source>
</evidence>
<dbReference type="SMART" id="SM00800">
    <property type="entry name" value="uDENN"/>
    <property type="match status" value="1"/>
</dbReference>
<feature type="compositionally biased region" description="Low complexity" evidence="2">
    <location>
        <begin position="471"/>
        <end position="482"/>
    </location>
</feature>
<dbReference type="EMBL" id="RHFK02000015">
    <property type="protein sequence ID" value="TWW64561.1"/>
    <property type="molecule type" value="Genomic_DNA"/>
</dbReference>
<sequence length="1091" mass="123334">MELNHRGLDLEHMGTLQQEVYADPKGDYENDIPAALRLLHCQKGCINDSFRRLKKSCLAERSHCHAASIYQKGGSQRRPGAPELPFAPLENLWNQREESPMMAHRRTKFEPLSSEGSLSLGSKLPRSSGGNIKDKISLWEGKEPMGSLGPCTSIKKTESLVQNSCKTSEEQEAESSRRQENVGRENGDSRPCSPSKTRQLRGTTKSSKPKENPKAEDCSGAVCSRDYEKENVENLLATRPLPLAETGGLRGNDKLNGNQKREDCRVVQREKQENSKELWEKMGDLRLCSPVQEQVGTLRRHSERKNPTQNSQEKRAVFTLFRELEAMGENRGRTPTELGNYFSPPSKDKSMESKTTAAERGPIWENVYAEPGAPPINPVPKPQRTFQHPSLERSQRKGRGQRNLPPLPTFSTKPPSGVYSRPRGERLGDNTNRKSLEFEDLFSHSLSQEHHYEDILDLSKENPYEDIELDSQCSQQSLPSSPGADTPKAARPGFFRQNSARSFKLLDLRRTNQSPQSTSSGGLSSPAQLSPPSTPAASDTLPGHPGIPPAVPAAGYRRFSFCQVVLRINSIFEARVGKKHLRRIYHYAETSSGRVTDENSDSESEIEESAWCQSQSILSRPGRAQASRSSPSLEPELHQRQLFEYFLVVSLQKPKAGGHYLPAVTQQFPLKLERRFKFMRETEDQLRIIPQFCFPDVIDWEPVESYPSEMFAFVLTGEDGSRRFGYCRRLLPNGKGKRLPEVYCIVSHLGCFNLFSKVLDEVERRRALSPALVQPFMRAIMEAQFPAPGRTISIKTFLPGSGTEVMELCRPSDSHLEHVDFECLFSCLSLRLLLRVFGYLLLERRVIFTANKLSTLSQCCHAAVALLYPFVWQHTYIPVLPPAMLDIVCTPTPFIVGLLSSSLSQLTELPLEEVLVVDLENNRLLRQLDDEDVLPPKLQAALENILERRRDLANERDGDSATDSGNLSTVVSEAFVRFFVEVVGHYQLFLVGEREDGYSSSSSSPVPCSFRCEGFRKAIPSKTVRRFVEVFMETQMFGCFIQEREHRRHAVRGLFELRVQEYLESIHENENRRVNRFLKGLGNKMKFLSKK</sequence>
<keyword evidence="5" id="KW-1185">Reference proteome</keyword>
<accession>A0A5C6NDH9</accession>
<feature type="region of interest" description="Disordered" evidence="2">
    <location>
        <begin position="109"/>
        <end position="132"/>
    </location>
</feature>
<dbReference type="Pfam" id="PF03455">
    <property type="entry name" value="dDENN"/>
    <property type="match status" value="1"/>
</dbReference>
<feature type="compositionally biased region" description="Basic and acidic residues" evidence="2">
    <location>
        <begin position="422"/>
        <end position="432"/>
    </location>
</feature>